<dbReference type="EMBL" id="LBTJ01000059">
    <property type="protein sequence ID" value="KKQ36680.1"/>
    <property type="molecule type" value="Genomic_DNA"/>
</dbReference>
<reference evidence="1 2" key="1">
    <citation type="journal article" date="2015" name="Nature">
        <title>rRNA introns, odd ribosomes, and small enigmatic genomes across a large radiation of phyla.</title>
        <authorList>
            <person name="Brown C.T."/>
            <person name="Hug L.A."/>
            <person name="Thomas B.C."/>
            <person name="Sharon I."/>
            <person name="Castelle C.J."/>
            <person name="Singh A."/>
            <person name="Wilkins M.J."/>
            <person name="Williams K.H."/>
            <person name="Banfield J.F."/>
        </authorList>
    </citation>
    <scope>NUCLEOTIDE SEQUENCE [LARGE SCALE GENOMIC DNA]</scope>
</reference>
<organism evidence="1 2">
    <name type="scientific">Candidatus Roizmanbacteria bacterium GW2011_GWA2_37_7</name>
    <dbReference type="NCBI Taxonomy" id="1618481"/>
    <lineage>
        <taxon>Bacteria</taxon>
        <taxon>Candidatus Roizmaniibacteriota</taxon>
    </lineage>
</organism>
<dbReference type="STRING" id="1618481.US54_C0059G0011"/>
<dbReference type="Proteomes" id="UP000034471">
    <property type="component" value="Unassembled WGS sequence"/>
</dbReference>
<sequence>MKSVWDYDPKELKKTEKGRILLLERQINYGPEKGEKIILSDVKKYWDELNLAPKRKKLMQLFI</sequence>
<comment type="caution">
    <text evidence="1">The sequence shown here is derived from an EMBL/GenBank/DDBJ whole genome shotgun (WGS) entry which is preliminary data.</text>
</comment>
<evidence type="ECO:0000313" key="2">
    <source>
        <dbReference type="Proteomes" id="UP000034471"/>
    </source>
</evidence>
<gene>
    <name evidence="1" type="ORF">US54_C0059G0011</name>
</gene>
<protein>
    <submittedName>
        <fullName evidence="1">Uncharacterized protein</fullName>
    </submittedName>
</protein>
<evidence type="ECO:0000313" key="1">
    <source>
        <dbReference type="EMBL" id="KKQ36680.1"/>
    </source>
</evidence>
<dbReference type="AlphaFoldDB" id="A0A0G0HDS4"/>
<name>A0A0G0HDS4_9BACT</name>
<proteinExistence type="predicted"/>
<accession>A0A0G0HDS4</accession>